<dbReference type="GO" id="GO:0005886">
    <property type="term" value="C:plasma membrane"/>
    <property type="evidence" value="ECO:0007669"/>
    <property type="project" value="UniProtKB-SubCell"/>
</dbReference>
<keyword evidence="5 7" id="KW-1133">Transmembrane helix</keyword>
<name>A0A2R5ER22_9BACL</name>
<sequence length="308" mass="34810">MKNKIMESYRQAFKSPFLILLAVPGLITLFIFNYLPMYGVLLAFKDFDYSKGIWGSSWVGLKNFEYFLTSSQLFVVIRNTLLLNVAFIVSQTIAALAIAVLLNEIRIKWFARLSQSVIFLPYFMSWIVVGMITQSMLGGQNPTVNEWLIQLGLSEVNWYFEAHLWPWILSVIKVWHGAGYFAIIYLAAITSIPEDLYEAAKIDGASRFQAVRKITLPLLIPTISILTLLLIGRIFNGDFAMIYAIVGDNSLLFPTTDVIDTYVYRSMRVLNDFGMSSAVGLFQSVMGLVLVLAVNSFVRRVSKESALF</sequence>
<dbReference type="PROSITE" id="PS50928">
    <property type="entry name" value="ABC_TM1"/>
    <property type="match status" value="1"/>
</dbReference>
<dbReference type="PANTHER" id="PTHR30193">
    <property type="entry name" value="ABC TRANSPORTER PERMEASE PROTEIN"/>
    <property type="match status" value="1"/>
</dbReference>
<feature type="transmembrane region" description="Helical" evidence="7">
    <location>
        <begin position="81"/>
        <end position="105"/>
    </location>
</feature>
<comment type="similarity">
    <text evidence="7">Belongs to the binding-protein-dependent transport system permease family.</text>
</comment>
<gene>
    <name evidence="9" type="ORF">PAT3040_00329</name>
</gene>
<dbReference type="InterPro" id="IPR000515">
    <property type="entry name" value="MetI-like"/>
</dbReference>
<keyword evidence="6 7" id="KW-0472">Membrane</keyword>
<keyword evidence="2 7" id="KW-0813">Transport</keyword>
<keyword evidence="4 7" id="KW-0812">Transmembrane</keyword>
<evidence type="ECO:0000256" key="5">
    <source>
        <dbReference type="ARBA" id="ARBA00022989"/>
    </source>
</evidence>
<evidence type="ECO:0000313" key="9">
    <source>
        <dbReference type="EMBL" id="GBG05844.1"/>
    </source>
</evidence>
<evidence type="ECO:0000313" key="10">
    <source>
        <dbReference type="Proteomes" id="UP000245202"/>
    </source>
</evidence>
<accession>A0A2R5ER22</accession>
<dbReference type="GO" id="GO:0055085">
    <property type="term" value="P:transmembrane transport"/>
    <property type="evidence" value="ECO:0007669"/>
    <property type="project" value="InterPro"/>
</dbReference>
<evidence type="ECO:0000259" key="8">
    <source>
        <dbReference type="PROSITE" id="PS50928"/>
    </source>
</evidence>
<evidence type="ECO:0000256" key="4">
    <source>
        <dbReference type="ARBA" id="ARBA00022692"/>
    </source>
</evidence>
<dbReference type="InterPro" id="IPR035906">
    <property type="entry name" value="MetI-like_sf"/>
</dbReference>
<keyword evidence="10" id="KW-1185">Reference proteome</keyword>
<dbReference type="EMBL" id="BDQX01000028">
    <property type="protein sequence ID" value="GBG05844.1"/>
    <property type="molecule type" value="Genomic_DNA"/>
</dbReference>
<proteinExistence type="inferred from homology"/>
<evidence type="ECO:0000256" key="7">
    <source>
        <dbReference type="RuleBase" id="RU363032"/>
    </source>
</evidence>
<evidence type="ECO:0000256" key="2">
    <source>
        <dbReference type="ARBA" id="ARBA00022448"/>
    </source>
</evidence>
<feature type="transmembrane region" description="Helical" evidence="7">
    <location>
        <begin position="273"/>
        <end position="298"/>
    </location>
</feature>
<feature type="transmembrane region" description="Helical" evidence="7">
    <location>
        <begin position="12"/>
        <end position="35"/>
    </location>
</feature>
<dbReference type="SUPFAM" id="SSF161098">
    <property type="entry name" value="MetI-like"/>
    <property type="match status" value="1"/>
</dbReference>
<organism evidence="9 10">
    <name type="scientific">Paenibacillus agaridevorans</name>
    <dbReference type="NCBI Taxonomy" id="171404"/>
    <lineage>
        <taxon>Bacteria</taxon>
        <taxon>Bacillati</taxon>
        <taxon>Bacillota</taxon>
        <taxon>Bacilli</taxon>
        <taxon>Bacillales</taxon>
        <taxon>Paenibacillaceae</taxon>
        <taxon>Paenibacillus</taxon>
    </lineage>
</organism>
<protein>
    <recommendedName>
        <fullName evidence="8">ABC transmembrane type-1 domain-containing protein</fullName>
    </recommendedName>
</protein>
<dbReference type="RefSeq" id="WP_258234784.1">
    <property type="nucleotide sequence ID" value="NZ_BDQX01000028.1"/>
</dbReference>
<feature type="transmembrane region" description="Helical" evidence="7">
    <location>
        <begin position="117"/>
        <end position="137"/>
    </location>
</feature>
<evidence type="ECO:0000256" key="1">
    <source>
        <dbReference type="ARBA" id="ARBA00004651"/>
    </source>
</evidence>
<dbReference type="Proteomes" id="UP000245202">
    <property type="component" value="Unassembled WGS sequence"/>
</dbReference>
<dbReference type="InterPro" id="IPR051393">
    <property type="entry name" value="ABC_transporter_permease"/>
</dbReference>
<dbReference type="Gene3D" id="1.10.3720.10">
    <property type="entry name" value="MetI-like"/>
    <property type="match status" value="1"/>
</dbReference>
<comment type="caution">
    <text evidence="9">The sequence shown here is derived from an EMBL/GenBank/DDBJ whole genome shotgun (WGS) entry which is preliminary data.</text>
</comment>
<reference evidence="9 10" key="1">
    <citation type="submission" date="2017-08" db="EMBL/GenBank/DDBJ databases">
        <title>Substantial Increase in Enzyme Production by Combined Drug-Resistance Mutations in Paenibacillus agaridevorans.</title>
        <authorList>
            <person name="Tanaka Y."/>
            <person name="Funane K."/>
            <person name="Hosaka T."/>
            <person name="Shiwa Y."/>
            <person name="Fujita N."/>
            <person name="Miyazaki T."/>
            <person name="Yoshikawa H."/>
            <person name="Murakami K."/>
            <person name="Kasahara K."/>
            <person name="Inaoka T."/>
            <person name="Hiraga Y."/>
            <person name="Ochi K."/>
        </authorList>
    </citation>
    <scope>NUCLEOTIDE SEQUENCE [LARGE SCALE GENOMIC DNA]</scope>
    <source>
        <strain evidence="9 10">T-3040</strain>
    </source>
</reference>
<dbReference type="Pfam" id="PF00528">
    <property type="entry name" value="BPD_transp_1"/>
    <property type="match status" value="1"/>
</dbReference>
<evidence type="ECO:0000256" key="6">
    <source>
        <dbReference type="ARBA" id="ARBA00023136"/>
    </source>
</evidence>
<feature type="transmembrane region" description="Helical" evidence="7">
    <location>
        <begin position="174"/>
        <end position="193"/>
    </location>
</feature>
<feature type="transmembrane region" description="Helical" evidence="7">
    <location>
        <begin position="214"/>
        <end position="235"/>
    </location>
</feature>
<dbReference type="PANTHER" id="PTHR30193:SF44">
    <property type="entry name" value="LACTOSE TRANSPORT SYSTEM PERMEASE PROTEIN LACF"/>
    <property type="match status" value="1"/>
</dbReference>
<evidence type="ECO:0000256" key="3">
    <source>
        <dbReference type="ARBA" id="ARBA00022475"/>
    </source>
</evidence>
<dbReference type="AlphaFoldDB" id="A0A2R5ER22"/>
<comment type="subcellular location">
    <subcellularLocation>
        <location evidence="1 7">Cell membrane</location>
        <topology evidence="1 7">Multi-pass membrane protein</topology>
    </subcellularLocation>
</comment>
<dbReference type="CDD" id="cd06261">
    <property type="entry name" value="TM_PBP2"/>
    <property type="match status" value="1"/>
</dbReference>
<feature type="domain" description="ABC transmembrane type-1" evidence="8">
    <location>
        <begin position="77"/>
        <end position="294"/>
    </location>
</feature>
<keyword evidence="3" id="KW-1003">Cell membrane</keyword>